<dbReference type="EMBL" id="JARBDR010000640">
    <property type="protein sequence ID" value="KAJ8310303.1"/>
    <property type="molecule type" value="Genomic_DNA"/>
</dbReference>
<dbReference type="PRINTS" id="PR00081">
    <property type="entry name" value="GDHRDH"/>
</dbReference>
<dbReference type="InterPro" id="IPR002347">
    <property type="entry name" value="SDR_fam"/>
</dbReference>
<dbReference type="PANTHER" id="PTHR42879">
    <property type="entry name" value="3-OXOACYL-(ACYL-CARRIER-PROTEIN) REDUCTASE"/>
    <property type="match status" value="1"/>
</dbReference>
<dbReference type="EC" id="1.1.1.100" evidence="2"/>
<comment type="similarity">
    <text evidence="1">Belongs to the short-chain dehydrogenases/reductases (SDR) family.</text>
</comment>
<gene>
    <name evidence="5" type="ORF">KUTeg_012168</name>
</gene>
<evidence type="ECO:0000256" key="2">
    <source>
        <dbReference type="ARBA" id="ARBA00012948"/>
    </source>
</evidence>
<dbReference type="PROSITE" id="PS00061">
    <property type="entry name" value="ADH_SHORT"/>
    <property type="match status" value="1"/>
</dbReference>
<evidence type="ECO:0000256" key="4">
    <source>
        <dbReference type="ARBA" id="ARBA00048508"/>
    </source>
</evidence>
<accession>A0ABQ9F3Y6</accession>
<evidence type="ECO:0000313" key="5">
    <source>
        <dbReference type="EMBL" id="KAJ8310303.1"/>
    </source>
</evidence>
<evidence type="ECO:0000256" key="3">
    <source>
        <dbReference type="ARBA" id="ARBA00023002"/>
    </source>
</evidence>
<dbReference type="PANTHER" id="PTHR42879:SF2">
    <property type="entry name" value="3-OXOACYL-[ACYL-CARRIER-PROTEIN] REDUCTASE FABG"/>
    <property type="match status" value="1"/>
</dbReference>
<dbReference type="Pfam" id="PF13561">
    <property type="entry name" value="adh_short_C2"/>
    <property type="match status" value="1"/>
</dbReference>
<keyword evidence="6" id="KW-1185">Reference proteome</keyword>
<comment type="caution">
    <text evidence="5">The sequence shown here is derived from an EMBL/GenBank/DDBJ whole genome shotgun (WGS) entry which is preliminary data.</text>
</comment>
<evidence type="ECO:0000313" key="6">
    <source>
        <dbReference type="Proteomes" id="UP001217089"/>
    </source>
</evidence>
<protein>
    <recommendedName>
        <fullName evidence="2">3-oxoacyl-[acyl-carrier-protein] reductase</fullName>
        <ecNumber evidence="2">1.1.1.100</ecNumber>
    </recommendedName>
</protein>
<comment type="catalytic activity">
    <reaction evidence="4">
        <text>a (3R)-hydroxyacyl-[ACP] + NADP(+) = a 3-oxoacyl-[ACP] + NADPH + H(+)</text>
        <dbReference type="Rhea" id="RHEA:17397"/>
        <dbReference type="Rhea" id="RHEA-COMP:9916"/>
        <dbReference type="Rhea" id="RHEA-COMP:9945"/>
        <dbReference type="ChEBI" id="CHEBI:15378"/>
        <dbReference type="ChEBI" id="CHEBI:57783"/>
        <dbReference type="ChEBI" id="CHEBI:58349"/>
        <dbReference type="ChEBI" id="CHEBI:78776"/>
        <dbReference type="ChEBI" id="CHEBI:78827"/>
        <dbReference type="EC" id="1.1.1.100"/>
    </reaction>
</comment>
<dbReference type="Proteomes" id="UP001217089">
    <property type="component" value="Unassembled WGS sequence"/>
</dbReference>
<proteinExistence type="inferred from homology"/>
<sequence>MSLEGKIAIVTGSTSGIGLGIARTLADNGCSVILTGLGELSVIESLLQDFMSKYKGRTEFIDCDLKSVASIGEFCNKVSALYPDGIDILVNNAEWGRIINIASQMWIISQQGKVPYTVSKGGLAAMSKGVALEAAAYGVTSNAICPSYVDSPIAQAQIEALRKKQGIATYEEAKKKFYDCHPTKKPVTIQQVADLVIFLCSSGADSMTGSPILMDAGNTSQ</sequence>
<dbReference type="InterPro" id="IPR036291">
    <property type="entry name" value="NAD(P)-bd_dom_sf"/>
</dbReference>
<reference evidence="5 6" key="1">
    <citation type="submission" date="2022-12" db="EMBL/GenBank/DDBJ databases">
        <title>Chromosome-level genome of Tegillarca granosa.</title>
        <authorList>
            <person name="Kim J."/>
        </authorList>
    </citation>
    <scope>NUCLEOTIDE SEQUENCE [LARGE SCALE GENOMIC DNA]</scope>
    <source>
        <strain evidence="5">Teg-2019</strain>
        <tissue evidence="5">Adductor muscle</tissue>
    </source>
</reference>
<keyword evidence="3" id="KW-0560">Oxidoreductase</keyword>
<dbReference type="InterPro" id="IPR050259">
    <property type="entry name" value="SDR"/>
</dbReference>
<name>A0ABQ9F3Y6_TEGGR</name>
<dbReference type="InterPro" id="IPR020904">
    <property type="entry name" value="Sc_DH/Rdtase_CS"/>
</dbReference>
<evidence type="ECO:0000256" key="1">
    <source>
        <dbReference type="ARBA" id="ARBA00006484"/>
    </source>
</evidence>
<dbReference type="Pfam" id="PF00106">
    <property type="entry name" value="adh_short"/>
    <property type="match status" value="1"/>
</dbReference>
<organism evidence="5 6">
    <name type="scientific">Tegillarca granosa</name>
    <name type="common">Malaysian cockle</name>
    <name type="synonym">Anadara granosa</name>
    <dbReference type="NCBI Taxonomy" id="220873"/>
    <lineage>
        <taxon>Eukaryota</taxon>
        <taxon>Metazoa</taxon>
        <taxon>Spiralia</taxon>
        <taxon>Lophotrochozoa</taxon>
        <taxon>Mollusca</taxon>
        <taxon>Bivalvia</taxon>
        <taxon>Autobranchia</taxon>
        <taxon>Pteriomorphia</taxon>
        <taxon>Arcoida</taxon>
        <taxon>Arcoidea</taxon>
        <taxon>Arcidae</taxon>
        <taxon>Tegillarca</taxon>
    </lineage>
</organism>
<dbReference type="SUPFAM" id="SSF51735">
    <property type="entry name" value="NAD(P)-binding Rossmann-fold domains"/>
    <property type="match status" value="1"/>
</dbReference>
<dbReference type="Gene3D" id="3.40.50.720">
    <property type="entry name" value="NAD(P)-binding Rossmann-like Domain"/>
    <property type="match status" value="2"/>
</dbReference>